<keyword evidence="3" id="KW-1185">Reference proteome</keyword>
<gene>
    <name evidence="2" type="ORF">L9F63_004448</name>
</gene>
<dbReference type="AlphaFoldDB" id="A0AAD7ZG09"/>
<protein>
    <submittedName>
        <fullName evidence="2">Uncharacterized protein</fullName>
    </submittedName>
</protein>
<evidence type="ECO:0000313" key="3">
    <source>
        <dbReference type="Proteomes" id="UP001233999"/>
    </source>
</evidence>
<organism evidence="2 3">
    <name type="scientific">Diploptera punctata</name>
    <name type="common">Pacific beetle cockroach</name>
    <dbReference type="NCBI Taxonomy" id="6984"/>
    <lineage>
        <taxon>Eukaryota</taxon>
        <taxon>Metazoa</taxon>
        <taxon>Ecdysozoa</taxon>
        <taxon>Arthropoda</taxon>
        <taxon>Hexapoda</taxon>
        <taxon>Insecta</taxon>
        <taxon>Pterygota</taxon>
        <taxon>Neoptera</taxon>
        <taxon>Polyneoptera</taxon>
        <taxon>Dictyoptera</taxon>
        <taxon>Blattodea</taxon>
        <taxon>Blaberoidea</taxon>
        <taxon>Blaberidae</taxon>
        <taxon>Diplopterinae</taxon>
        <taxon>Diploptera</taxon>
    </lineage>
</organism>
<reference evidence="2" key="2">
    <citation type="submission" date="2023-05" db="EMBL/GenBank/DDBJ databases">
        <authorList>
            <person name="Fouks B."/>
        </authorList>
    </citation>
    <scope>NUCLEOTIDE SEQUENCE</scope>
    <source>
        <strain evidence="2">Stay&amp;Tobe</strain>
        <tissue evidence="2">Testes</tissue>
    </source>
</reference>
<evidence type="ECO:0000256" key="1">
    <source>
        <dbReference type="SAM" id="Phobius"/>
    </source>
</evidence>
<evidence type="ECO:0000313" key="2">
    <source>
        <dbReference type="EMBL" id="KAJ9579888.1"/>
    </source>
</evidence>
<name>A0AAD7ZG09_DIPPU</name>
<dbReference type="EMBL" id="JASPKZ010008370">
    <property type="protein sequence ID" value="KAJ9579888.1"/>
    <property type="molecule type" value="Genomic_DNA"/>
</dbReference>
<keyword evidence="1" id="KW-0472">Membrane</keyword>
<keyword evidence="1" id="KW-1133">Transmembrane helix</keyword>
<accession>A0AAD7ZG09</accession>
<feature type="transmembrane region" description="Helical" evidence="1">
    <location>
        <begin position="44"/>
        <end position="64"/>
    </location>
</feature>
<feature type="transmembrane region" description="Helical" evidence="1">
    <location>
        <begin position="229"/>
        <end position="252"/>
    </location>
</feature>
<dbReference type="Proteomes" id="UP001233999">
    <property type="component" value="Unassembled WGS sequence"/>
</dbReference>
<comment type="caution">
    <text evidence="2">The sequence shown here is derived from an EMBL/GenBank/DDBJ whole genome shotgun (WGS) entry which is preliminary data.</text>
</comment>
<proteinExistence type="predicted"/>
<reference evidence="2" key="1">
    <citation type="journal article" date="2023" name="IScience">
        <title>Live-bearing cockroach genome reveals convergent evolutionary mechanisms linked to viviparity in insects and beyond.</title>
        <authorList>
            <person name="Fouks B."/>
            <person name="Harrison M.C."/>
            <person name="Mikhailova A.A."/>
            <person name="Marchal E."/>
            <person name="English S."/>
            <person name="Carruthers M."/>
            <person name="Jennings E.C."/>
            <person name="Chiamaka E.L."/>
            <person name="Frigard R.A."/>
            <person name="Pippel M."/>
            <person name="Attardo G.M."/>
            <person name="Benoit J.B."/>
            <person name="Bornberg-Bauer E."/>
            <person name="Tobe S.S."/>
        </authorList>
    </citation>
    <scope>NUCLEOTIDE SEQUENCE</scope>
    <source>
        <strain evidence="2">Stay&amp;Tobe</strain>
    </source>
</reference>
<sequence>EIRLFISCIFFVYCALNIYAITVRPATTSSQRHMGVRVSELISIVSSLSSTAVMSFLGGFLLTSGSKKETAKKRHNSAVGKDSTKVLSLGYNKDYEYLNKTVREGRGRFLFEKDEDMLLMVKNKKFSLLRERRAVQYFMFRDYMDKTEREVPENERCTYVITPQSFMAHGIAFAYPKNSPLAKLFDPIFQSLVETGIVKHLLRKDLPPTEICPLNLKSTERQLRNGDLFTTYMVVVIGFIAGIGAFVGEVLFTTVKRCSAGTKIEVPVHDWNGNFGYKKSQMFPPPYSVLMQNQPAYGKHQNINGRDYLVINNKTGDPQLIPVRSPSAFLFQYSA</sequence>
<feature type="non-terminal residue" evidence="2">
    <location>
        <position position="1"/>
    </location>
</feature>
<keyword evidence="1" id="KW-0812">Transmembrane</keyword>
<dbReference type="SUPFAM" id="SSF53850">
    <property type="entry name" value="Periplasmic binding protein-like II"/>
    <property type="match status" value="1"/>
</dbReference>